<accession>A0A0A1T292</accession>
<dbReference type="InterPro" id="IPR036047">
    <property type="entry name" value="F-box-like_dom_sf"/>
</dbReference>
<keyword evidence="4" id="KW-1185">Reference proteome</keyword>
<evidence type="ECO:0000313" key="3">
    <source>
        <dbReference type="EMBL" id="CEJ80190.1"/>
    </source>
</evidence>
<evidence type="ECO:0000256" key="1">
    <source>
        <dbReference type="SAM" id="MobiDB-lite"/>
    </source>
</evidence>
<dbReference type="Pfam" id="PF00646">
    <property type="entry name" value="F-box"/>
    <property type="match status" value="1"/>
</dbReference>
<dbReference type="EMBL" id="CDHN01000001">
    <property type="protein sequence ID" value="CEJ80190.1"/>
    <property type="molecule type" value="Genomic_DNA"/>
</dbReference>
<dbReference type="HOGENOM" id="CLU_073405_0_0_1"/>
<feature type="compositionally biased region" description="Low complexity" evidence="1">
    <location>
        <begin position="90"/>
        <end position="104"/>
    </location>
</feature>
<sequence length="300" mass="33514">MVQVLTNRSATIYCAGADESRDRQAKQAPDEHTQRIKELMLKQSGRRPPRRGWSLTDQQTAPSFVTDEDIQTASGPVHLQHSIPENGVLAPPSSSSTTTQAQPSIPDRTATLPLRPPKPPPRRSQSVTDKEPECSPNQPRPSTRISIVDLPPELHYAILDFLDPIDAVCLALTSPKIYDVNRRKNPKVPLSSRYSGPNNLEWAWRGGQHVTSKQPAAEGHRIRVNGQVYCRKCGVDRCELHRHLKSWMGDGYEYCEIKERYGKPAASDAKPYCYMASPKDRHRCGRHSGKKVVPSTTALV</sequence>
<organism evidence="3 4">
    <name type="scientific">[Torrubiella] hemipterigena</name>
    <dbReference type="NCBI Taxonomy" id="1531966"/>
    <lineage>
        <taxon>Eukaryota</taxon>
        <taxon>Fungi</taxon>
        <taxon>Dikarya</taxon>
        <taxon>Ascomycota</taxon>
        <taxon>Pezizomycotina</taxon>
        <taxon>Sordariomycetes</taxon>
        <taxon>Hypocreomycetidae</taxon>
        <taxon>Hypocreales</taxon>
        <taxon>Clavicipitaceae</taxon>
        <taxon>Clavicipitaceae incertae sedis</taxon>
        <taxon>'Torrubiella' clade</taxon>
    </lineage>
</organism>
<feature type="compositionally biased region" description="Polar residues" evidence="1">
    <location>
        <begin position="135"/>
        <end position="145"/>
    </location>
</feature>
<reference evidence="3 4" key="1">
    <citation type="journal article" date="2015" name="Genome Announc.">
        <title>Draft Genome Sequence and Gene Annotation of the Entomopathogenic Fungus Verticillium hemipterigenum.</title>
        <authorList>
            <person name="Horn F."/>
            <person name="Habel A."/>
            <person name="Scharf D.H."/>
            <person name="Dworschak J."/>
            <person name="Brakhage A.A."/>
            <person name="Guthke R."/>
            <person name="Hertweck C."/>
            <person name="Linde J."/>
        </authorList>
    </citation>
    <scope>NUCLEOTIDE SEQUENCE [LARGE SCALE GENOMIC DNA]</scope>
</reference>
<evidence type="ECO:0000313" key="4">
    <source>
        <dbReference type="Proteomes" id="UP000039046"/>
    </source>
</evidence>
<feature type="region of interest" description="Disordered" evidence="1">
    <location>
        <begin position="81"/>
        <end position="145"/>
    </location>
</feature>
<feature type="region of interest" description="Disordered" evidence="1">
    <location>
        <begin position="42"/>
        <end position="63"/>
    </location>
</feature>
<dbReference type="PROSITE" id="PS50181">
    <property type="entry name" value="FBOX"/>
    <property type="match status" value="1"/>
</dbReference>
<dbReference type="CDD" id="cd09917">
    <property type="entry name" value="F-box_SF"/>
    <property type="match status" value="1"/>
</dbReference>
<dbReference type="STRING" id="1531966.A0A0A1T292"/>
<gene>
    <name evidence="3" type="ORF">VHEMI00391</name>
</gene>
<name>A0A0A1T292_9HYPO</name>
<protein>
    <recommendedName>
        <fullName evidence="2">F-box domain-containing protein</fullName>
    </recommendedName>
</protein>
<dbReference type="SUPFAM" id="SSF81383">
    <property type="entry name" value="F-box domain"/>
    <property type="match status" value="1"/>
</dbReference>
<evidence type="ECO:0000259" key="2">
    <source>
        <dbReference type="PROSITE" id="PS50181"/>
    </source>
</evidence>
<proteinExistence type="predicted"/>
<feature type="domain" description="F-box" evidence="2">
    <location>
        <begin position="144"/>
        <end position="180"/>
    </location>
</feature>
<dbReference type="InterPro" id="IPR001810">
    <property type="entry name" value="F-box_dom"/>
</dbReference>
<dbReference type="OrthoDB" id="3445164at2759"/>
<dbReference type="AlphaFoldDB" id="A0A0A1T292"/>
<dbReference type="Proteomes" id="UP000039046">
    <property type="component" value="Unassembled WGS sequence"/>
</dbReference>